<gene>
    <name evidence="3" type="ORF">P4O66_005738</name>
</gene>
<comment type="caution">
    <text evidence="3">The sequence shown here is derived from an EMBL/GenBank/DDBJ whole genome shotgun (WGS) entry which is preliminary data.</text>
</comment>
<organism evidence="3 4">
    <name type="scientific">Electrophorus voltai</name>
    <dbReference type="NCBI Taxonomy" id="2609070"/>
    <lineage>
        <taxon>Eukaryota</taxon>
        <taxon>Metazoa</taxon>
        <taxon>Chordata</taxon>
        <taxon>Craniata</taxon>
        <taxon>Vertebrata</taxon>
        <taxon>Euteleostomi</taxon>
        <taxon>Actinopterygii</taxon>
        <taxon>Neopterygii</taxon>
        <taxon>Teleostei</taxon>
        <taxon>Ostariophysi</taxon>
        <taxon>Gymnotiformes</taxon>
        <taxon>Gymnotoidei</taxon>
        <taxon>Gymnotidae</taxon>
        <taxon>Electrophorus</taxon>
    </lineage>
</organism>
<keyword evidence="2" id="KW-0732">Signal</keyword>
<evidence type="ECO:0000256" key="2">
    <source>
        <dbReference type="SAM" id="SignalP"/>
    </source>
</evidence>
<evidence type="ECO:0000313" key="4">
    <source>
        <dbReference type="Proteomes" id="UP001239994"/>
    </source>
</evidence>
<evidence type="ECO:0000256" key="1">
    <source>
        <dbReference type="SAM" id="MobiDB-lite"/>
    </source>
</evidence>
<dbReference type="Proteomes" id="UP001239994">
    <property type="component" value="Unassembled WGS sequence"/>
</dbReference>
<accession>A0AAD8ZJE0</accession>
<keyword evidence="4" id="KW-1185">Reference proteome</keyword>
<evidence type="ECO:0008006" key="5">
    <source>
        <dbReference type="Google" id="ProtNLM"/>
    </source>
</evidence>
<protein>
    <recommendedName>
        <fullName evidence="5">Secreted protein</fullName>
    </recommendedName>
</protein>
<name>A0AAD8ZJE0_9TELE</name>
<proteinExistence type="predicted"/>
<feature type="region of interest" description="Disordered" evidence="1">
    <location>
        <begin position="128"/>
        <end position="176"/>
    </location>
</feature>
<feature type="chain" id="PRO_5042144678" description="Secreted protein" evidence="2">
    <location>
        <begin position="23"/>
        <end position="189"/>
    </location>
</feature>
<feature type="signal peptide" evidence="2">
    <location>
        <begin position="1"/>
        <end position="22"/>
    </location>
</feature>
<evidence type="ECO:0000313" key="3">
    <source>
        <dbReference type="EMBL" id="KAK1800519.1"/>
    </source>
</evidence>
<sequence length="189" mass="20342">MRVTWSGITLFTVSALLGLAGSEPPEESIAADMTARNGATTSIPNSDRDNSEDNSPGYTAAPCLWNLCEGCVESRVVPAETQTAFLPHWQTQMESNGDGQFKWSSWDASPTEWYCTRCVPGLMADAAARPAEEMEPENRSTVNASQMESPGRPGAELEARSVGAQPAGSISWDRSSGRRLHSSCMKLAI</sequence>
<reference evidence="3" key="1">
    <citation type="submission" date="2023-03" db="EMBL/GenBank/DDBJ databases">
        <title>Electrophorus voltai genome.</title>
        <authorList>
            <person name="Bian C."/>
        </authorList>
    </citation>
    <scope>NUCLEOTIDE SEQUENCE</scope>
    <source>
        <strain evidence="3">CB-2022</strain>
        <tissue evidence="3">Muscle</tissue>
    </source>
</reference>
<feature type="compositionally biased region" description="Polar residues" evidence="1">
    <location>
        <begin position="139"/>
        <end position="148"/>
    </location>
</feature>
<dbReference type="AlphaFoldDB" id="A0AAD8ZJE0"/>
<dbReference type="EMBL" id="JAROKS010000010">
    <property type="protein sequence ID" value="KAK1800519.1"/>
    <property type="molecule type" value="Genomic_DNA"/>
</dbReference>